<dbReference type="InterPro" id="IPR026442">
    <property type="entry name" value="IPTL_CTERM"/>
</dbReference>
<dbReference type="KEGG" id="tsy:THSYN_04280"/>
<gene>
    <name evidence="3" type="ORF">THSYN_04280</name>
</gene>
<evidence type="ECO:0000313" key="4">
    <source>
        <dbReference type="Proteomes" id="UP000232638"/>
    </source>
</evidence>
<feature type="domain" description="IPTL-CTERM protein sorting" evidence="2">
    <location>
        <begin position="159"/>
        <end position="186"/>
    </location>
</feature>
<dbReference type="Proteomes" id="UP000232638">
    <property type="component" value="Chromosome"/>
</dbReference>
<dbReference type="NCBIfam" id="TIGR04174">
    <property type="entry name" value="IPTL_CTERM"/>
    <property type="match status" value="1"/>
</dbReference>
<protein>
    <recommendedName>
        <fullName evidence="2">IPTL-CTERM protein sorting domain-containing protein</fullName>
    </recommendedName>
</protein>
<evidence type="ECO:0000313" key="3">
    <source>
        <dbReference type="EMBL" id="AUB80255.1"/>
    </source>
</evidence>
<feature type="signal peptide" evidence="1">
    <location>
        <begin position="1"/>
        <end position="24"/>
    </location>
</feature>
<dbReference type="AlphaFoldDB" id="A0A2K8U3Y7"/>
<dbReference type="EMBL" id="CP020370">
    <property type="protein sequence ID" value="AUB80255.1"/>
    <property type="molecule type" value="Genomic_DNA"/>
</dbReference>
<proteinExistence type="predicted"/>
<name>A0A2K8U3Y7_9GAMM</name>
<keyword evidence="1" id="KW-0732">Signal</keyword>
<evidence type="ECO:0000259" key="2">
    <source>
        <dbReference type="Pfam" id="PF18203"/>
    </source>
</evidence>
<accession>A0A2K8U3Y7</accession>
<dbReference type="Pfam" id="PF18203">
    <property type="entry name" value="IPTL-CTERM"/>
    <property type="match status" value="1"/>
</dbReference>
<sequence>MLKKLLFYVNAGIVLMLASSSAFALTCQISFQLSGGGSGVVTYSVATPTCELPTSYISTLAGFTATFTVGSTTWTQAQLTAKYGPAPFGSLYFSGAPNDVYWDDPDNGSGDTDIAIFTNGANVLTFDEGDLGSRVYRVNGQAGTYTAQLAQQQSPGVAAAIPTLSQWALVLMGLLVGSLAWRQLQRNGRTPPFS</sequence>
<evidence type="ECO:0000256" key="1">
    <source>
        <dbReference type="SAM" id="SignalP"/>
    </source>
</evidence>
<organism evidence="3 4">
    <name type="scientific">Candidatus Thiodictyon syntrophicum</name>
    <dbReference type="NCBI Taxonomy" id="1166950"/>
    <lineage>
        <taxon>Bacteria</taxon>
        <taxon>Pseudomonadati</taxon>
        <taxon>Pseudomonadota</taxon>
        <taxon>Gammaproteobacteria</taxon>
        <taxon>Chromatiales</taxon>
        <taxon>Chromatiaceae</taxon>
        <taxon>Thiodictyon</taxon>
    </lineage>
</organism>
<feature type="chain" id="PRO_5014888156" description="IPTL-CTERM protein sorting domain-containing protein" evidence="1">
    <location>
        <begin position="25"/>
        <end position="194"/>
    </location>
</feature>
<dbReference type="RefSeq" id="WP_100918058.1">
    <property type="nucleotide sequence ID" value="NZ_CP020370.1"/>
</dbReference>
<keyword evidence="4" id="KW-1185">Reference proteome</keyword>
<reference evidence="3 4" key="1">
    <citation type="submission" date="2017-03" db="EMBL/GenBank/DDBJ databases">
        <title>Complete genome sequence of Candidatus 'Thiodictyon syntrophicum' sp. nov. strain Cad16T, a photolithoautotroph purple sulfur bacterium isolated from an alpine meromictic lake.</title>
        <authorList>
            <person name="Luedin S.M."/>
            <person name="Pothier J.F."/>
            <person name="Danza F."/>
            <person name="Storelli N."/>
            <person name="Wittwer M."/>
            <person name="Tonolla M."/>
        </authorList>
    </citation>
    <scope>NUCLEOTIDE SEQUENCE [LARGE SCALE GENOMIC DNA]</scope>
    <source>
        <strain evidence="3 4">Cad16T</strain>
    </source>
</reference>